<gene>
    <name evidence="2" type="ORF">ALT_3814</name>
</gene>
<feature type="region of interest" description="Disordered" evidence="1">
    <location>
        <begin position="257"/>
        <end position="293"/>
    </location>
</feature>
<evidence type="ECO:0000313" key="3">
    <source>
        <dbReference type="Proteomes" id="UP000051487"/>
    </source>
</evidence>
<dbReference type="Proteomes" id="UP000051487">
    <property type="component" value="Unassembled WGS sequence"/>
</dbReference>
<organism evidence="2 3">
    <name type="scientific">Aspergillus lentulus</name>
    <dbReference type="NCBI Taxonomy" id="293939"/>
    <lineage>
        <taxon>Eukaryota</taxon>
        <taxon>Fungi</taxon>
        <taxon>Dikarya</taxon>
        <taxon>Ascomycota</taxon>
        <taxon>Pezizomycotina</taxon>
        <taxon>Eurotiomycetes</taxon>
        <taxon>Eurotiomycetidae</taxon>
        <taxon>Eurotiales</taxon>
        <taxon>Aspergillaceae</taxon>
        <taxon>Aspergillus</taxon>
        <taxon>Aspergillus subgen. Fumigati</taxon>
    </lineage>
</organism>
<name>A0AAN4PHR2_ASPLE</name>
<proteinExistence type="predicted"/>
<evidence type="ECO:0000313" key="2">
    <source>
        <dbReference type="EMBL" id="GAQ06493.1"/>
    </source>
</evidence>
<comment type="caution">
    <text evidence="2">The sequence shown here is derived from an EMBL/GenBank/DDBJ whole genome shotgun (WGS) entry which is preliminary data.</text>
</comment>
<reference evidence="2 3" key="1">
    <citation type="submission" date="2015-11" db="EMBL/GenBank/DDBJ databases">
        <title>Aspergillus lentulus strain IFM 54703T.</title>
        <authorList>
            <person name="Kusuya Y."/>
            <person name="Sakai K."/>
            <person name="Kamei K."/>
            <person name="Takahashi H."/>
            <person name="Yaguchi T."/>
        </authorList>
    </citation>
    <scope>NUCLEOTIDE SEQUENCE [LARGE SCALE GENOMIC DNA]</scope>
    <source>
        <strain evidence="2 3">IFM 54703</strain>
    </source>
</reference>
<protein>
    <submittedName>
        <fullName evidence="2">Uncharacterized protein</fullName>
    </submittedName>
</protein>
<evidence type="ECO:0000256" key="1">
    <source>
        <dbReference type="SAM" id="MobiDB-lite"/>
    </source>
</evidence>
<dbReference type="AlphaFoldDB" id="A0AAN4PHR2"/>
<sequence length="480" mass="52849">MTSARSLMVFRHATDLRLMITEYLDDASAVALKNANNYLPWIQLRMSKATAPAPASGLAAPFGAIMGFGRLFLRSETAVPKLAPALGQNTISATFWALIQVDFLESRDGAGKQEFKDGALFLPSWYERFLGPLRLSHGGLPISATKLVMNPGLRLSLPRANEPPAYYSRFERLANSEDPDQFTWSGFRAGSSSQLKRWLAGVASLMNRVVPLLLSCGLLPRLLLCAWPHYCYRRLQERAYRATGSFLRRRSNASLLPSETYSQAATPSDSKGKCRRAGDEQSPTPPKKLNGTPSTVTCYAGQLVFVDQQITLLEEAEANALGSDEEEDPNQSYWVAAAAKLRSKSRHNPPDLTLVQGEAGIGPMQTARYWLATNALQEVSVNVIFFDKPFYHQITALRELETKYTEGINLGDSAREQLPPSASFLIQQGTAGGIHASPRAQAEKLVENCQAFKAYLMVLQKDVPPREIMIMRAQASGTSS</sequence>
<dbReference type="EMBL" id="BCLY01000008">
    <property type="protein sequence ID" value="GAQ06493.1"/>
    <property type="molecule type" value="Genomic_DNA"/>
</dbReference>
<accession>A0AAN4PHR2</accession>
<feature type="compositionally biased region" description="Polar residues" evidence="1">
    <location>
        <begin position="257"/>
        <end position="269"/>
    </location>
</feature>
<feature type="compositionally biased region" description="Basic and acidic residues" evidence="1">
    <location>
        <begin position="270"/>
        <end position="279"/>
    </location>
</feature>